<accession>D5WXB7</accession>
<dbReference type="SUPFAM" id="SSF53850">
    <property type="entry name" value="Periplasmic binding protein-like II"/>
    <property type="match status" value="1"/>
</dbReference>
<feature type="signal peptide" evidence="2">
    <location>
        <begin position="1"/>
        <end position="24"/>
    </location>
</feature>
<dbReference type="EMBL" id="CP002017">
    <property type="protein sequence ID" value="ADG07898.1"/>
    <property type="molecule type" value="Genomic_DNA"/>
</dbReference>
<name>D5WXB7_KYRT2</name>
<keyword evidence="4" id="KW-1185">Reference proteome</keyword>
<evidence type="ECO:0000313" key="3">
    <source>
        <dbReference type="EMBL" id="ADG07898.1"/>
    </source>
</evidence>
<organism evidence="3 4">
    <name type="scientific">Kyrpidia tusciae (strain DSM 2912 / NBRC 15312 / T2)</name>
    <name type="common">Bacillus tusciae</name>
    <dbReference type="NCBI Taxonomy" id="562970"/>
    <lineage>
        <taxon>Bacteria</taxon>
        <taxon>Bacillati</taxon>
        <taxon>Bacillota</taxon>
        <taxon>Bacilli</taxon>
        <taxon>Bacillales</taxon>
        <taxon>Alicyclobacillaceae</taxon>
        <taxon>Kyrpidia</taxon>
    </lineage>
</organism>
<dbReference type="eggNOG" id="COG1840">
    <property type="taxonomic scope" value="Bacteria"/>
</dbReference>
<dbReference type="PROSITE" id="PS51257">
    <property type="entry name" value="PROKAR_LIPOPROTEIN"/>
    <property type="match status" value="1"/>
</dbReference>
<dbReference type="CDD" id="cd13547">
    <property type="entry name" value="PBP2_Fbp_like_2"/>
    <property type="match status" value="1"/>
</dbReference>
<dbReference type="RefSeq" id="WP_013077177.1">
    <property type="nucleotide sequence ID" value="NC_014098.1"/>
</dbReference>
<dbReference type="PIRSF" id="PIRSF002825">
    <property type="entry name" value="CfbpA"/>
    <property type="match status" value="1"/>
</dbReference>
<protein>
    <submittedName>
        <fullName evidence="3">Extracellular solute-binding protein family 1</fullName>
    </submittedName>
</protein>
<dbReference type="STRING" id="562970.Btus_3290"/>
<keyword evidence="1 2" id="KW-0732">Signal</keyword>
<evidence type="ECO:0000256" key="1">
    <source>
        <dbReference type="ARBA" id="ARBA00022729"/>
    </source>
</evidence>
<proteinExistence type="predicted"/>
<dbReference type="Pfam" id="PF01547">
    <property type="entry name" value="SBP_bac_1"/>
    <property type="match status" value="1"/>
</dbReference>
<dbReference type="PANTHER" id="PTHR30006:SF2">
    <property type="entry name" value="ABC TRANSPORTER SUBSTRATE-BINDING PROTEIN"/>
    <property type="match status" value="1"/>
</dbReference>
<dbReference type="InterPro" id="IPR026045">
    <property type="entry name" value="Ferric-bd"/>
</dbReference>
<dbReference type="AlphaFoldDB" id="D5WXB7"/>
<evidence type="ECO:0000313" key="4">
    <source>
        <dbReference type="Proteomes" id="UP000002368"/>
    </source>
</evidence>
<evidence type="ECO:0000256" key="2">
    <source>
        <dbReference type="SAM" id="SignalP"/>
    </source>
</evidence>
<reference evidence="3 4" key="1">
    <citation type="journal article" date="2011" name="Stand. Genomic Sci.">
        <title>Complete genome sequence of the thermophilic, hydrogen-oxidizing Bacillus tusciae type strain (T2) and reclassification in the new genus, Kyrpidia gen. nov. as Kyrpidia tusciae comb. nov. and emendation of the family Alicyclobacillaceae da Costa and Rainey, 2010.</title>
        <authorList>
            <person name="Klenk H.P."/>
            <person name="Lapidus A."/>
            <person name="Chertkov O."/>
            <person name="Copeland A."/>
            <person name="Del Rio T.G."/>
            <person name="Nolan M."/>
            <person name="Lucas S."/>
            <person name="Chen F."/>
            <person name="Tice H."/>
            <person name="Cheng J.F."/>
            <person name="Han C."/>
            <person name="Bruce D."/>
            <person name="Goodwin L."/>
            <person name="Pitluck S."/>
            <person name="Pati A."/>
            <person name="Ivanova N."/>
            <person name="Mavromatis K."/>
            <person name="Daum C."/>
            <person name="Chen A."/>
            <person name="Palaniappan K."/>
            <person name="Chang Y.J."/>
            <person name="Land M."/>
            <person name="Hauser L."/>
            <person name="Jeffries C.D."/>
            <person name="Detter J.C."/>
            <person name="Rohde M."/>
            <person name="Abt B."/>
            <person name="Pukall R."/>
            <person name="Goker M."/>
            <person name="Bristow J."/>
            <person name="Markowitz V."/>
            <person name="Hugenholtz P."/>
            <person name="Eisen J.A."/>
        </authorList>
    </citation>
    <scope>NUCLEOTIDE SEQUENCE [LARGE SCALE GENOMIC DNA]</scope>
    <source>
        <strain evidence="3 4">DSM 2912</strain>
    </source>
</reference>
<dbReference type="HOGENOM" id="CLU_026974_0_0_9"/>
<dbReference type="InterPro" id="IPR006059">
    <property type="entry name" value="SBP"/>
</dbReference>
<dbReference type="Gene3D" id="3.40.190.10">
    <property type="entry name" value="Periplasmic binding protein-like II"/>
    <property type="match status" value="2"/>
</dbReference>
<gene>
    <name evidence="3" type="ordered locus">Btus_3290</name>
</gene>
<sequence>MPALKTRAFQWSALALLSVSVWLAGCGSQGATAPSEGAALAGSISGALHFYTSQPDTDANKLVQAFKAKYPGVQVDVFRSGTEEVIARLNTEAQAGSLGADVMLLADAPTFEALKKKDLLMPYQPPGSNQIPQVLVDPDHMYTPTKMIPVGIIVNTKQFPDPSGVDWKTLIDPANRGKVVTPSALYSGAAAYTVGVFRNQSDLGWSYFQHLKNNDVMTVKGNGDVVKRVATGERPLGIIVDFMAFRAKDQGSPVAFVYPKSGVPVITEPVAIAKQSRNPAAAKAFVDFILSDEGQKLETSLGYMPIRPEIQPPAGRPSPSDLKVLSAPTEQLAAERDQDKKEWSALFGN</sequence>
<dbReference type="KEGG" id="bts:Btus_3290"/>
<dbReference type="Proteomes" id="UP000002368">
    <property type="component" value="Chromosome"/>
</dbReference>
<feature type="chain" id="PRO_5039727310" evidence="2">
    <location>
        <begin position="25"/>
        <end position="349"/>
    </location>
</feature>
<dbReference type="PANTHER" id="PTHR30006">
    <property type="entry name" value="THIAMINE-BINDING PERIPLASMIC PROTEIN-RELATED"/>
    <property type="match status" value="1"/>
</dbReference>